<dbReference type="Proteomes" id="UP000214684">
    <property type="component" value="Unassembled WGS sequence"/>
</dbReference>
<dbReference type="RefSeq" id="WP_089481659.1">
    <property type="nucleotide sequence ID" value="NZ_MUGS01000062.1"/>
</dbReference>
<name>A0A227NQB2_9FLAO</name>
<keyword evidence="1" id="KW-0472">Membrane</keyword>
<proteinExistence type="predicted"/>
<keyword evidence="3" id="KW-1185">Reference proteome</keyword>
<evidence type="ECO:0000313" key="2">
    <source>
        <dbReference type="EMBL" id="OXE99179.1"/>
    </source>
</evidence>
<evidence type="ECO:0000313" key="3">
    <source>
        <dbReference type="Proteomes" id="UP000214684"/>
    </source>
</evidence>
<dbReference type="AlphaFoldDB" id="A0A227NQB2"/>
<evidence type="ECO:0000256" key="1">
    <source>
        <dbReference type="SAM" id="Phobius"/>
    </source>
</evidence>
<comment type="caution">
    <text evidence="2">The sequence shown here is derived from an EMBL/GenBank/DDBJ whole genome shotgun (WGS) entry which is preliminary data.</text>
</comment>
<organism evidence="2 3">
    <name type="scientific">Flavobacterium araucananum</name>
    <dbReference type="NCBI Taxonomy" id="946678"/>
    <lineage>
        <taxon>Bacteria</taxon>
        <taxon>Pseudomonadati</taxon>
        <taxon>Bacteroidota</taxon>
        <taxon>Flavobacteriia</taxon>
        <taxon>Flavobacteriales</taxon>
        <taxon>Flavobacteriaceae</taxon>
        <taxon>Flavobacterium</taxon>
    </lineage>
</organism>
<accession>A0A227NQB2</accession>
<keyword evidence="1" id="KW-0812">Transmembrane</keyword>
<feature type="transmembrane region" description="Helical" evidence="1">
    <location>
        <begin position="39"/>
        <end position="61"/>
    </location>
</feature>
<reference evidence="2 3" key="1">
    <citation type="submission" date="2016-11" db="EMBL/GenBank/DDBJ databases">
        <title>Whole genomes of Flavobacteriaceae.</title>
        <authorList>
            <person name="Stine C."/>
            <person name="Li C."/>
            <person name="Tadesse D."/>
        </authorList>
    </citation>
    <scope>NUCLEOTIDE SEQUENCE [LARGE SCALE GENOMIC DNA]</scope>
    <source>
        <strain evidence="2 3">DSM 24704</strain>
    </source>
</reference>
<protein>
    <submittedName>
        <fullName evidence="2">Uncharacterized protein</fullName>
    </submittedName>
</protein>
<dbReference type="EMBL" id="MUGS01000062">
    <property type="protein sequence ID" value="OXE99179.1"/>
    <property type="molecule type" value="Genomic_DNA"/>
</dbReference>
<sequence length="103" mass="11815">MIAIFNRNRLDLLCHLPEFEIGAFNNNLISLRMELTITFFIKFALGVNIILALFFIGLPIIKFIINFDFRAGANFSNQFSGYANFLFSKSPNADFVDEKYCCV</sequence>
<keyword evidence="1" id="KW-1133">Transmembrane helix</keyword>
<gene>
    <name evidence="2" type="ORF">B0A64_22200</name>
</gene>